<comment type="caution">
    <text evidence="1">The sequence shown here is derived from an EMBL/GenBank/DDBJ whole genome shotgun (WGS) entry which is preliminary data.</text>
</comment>
<organism evidence="1 2">
    <name type="scientific">Paenibacillus medicaginis</name>
    <dbReference type="NCBI Taxonomy" id="1470560"/>
    <lineage>
        <taxon>Bacteria</taxon>
        <taxon>Bacillati</taxon>
        <taxon>Bacillota</taxon>
        <taxon>Bacilli</taxon>
        <taxon>Bacillales</taxon>
        <taxon>Paenibacillaceae</taxon>
        <taxon>Paenibacillus</taxon>
    </lineage>
</organism>
<accession>A0ABV5BXD0</accession>
<proteinExistence type="predicted"/>
<keyword evidence="2" id="KW-1185">Reference proteome</keyword>
<reference evidence="1 2" key="1">
    <citation type="submission" date="2024-09" db="EMBL/GenBank/DDBJ databases">
        <title>Paenibacillus zeirhizospherea sp. nov., isolated from surface of the maize (Zea mays) roots in a horticulture field, Hungary.</title>
        <authorList>
            <person name="Marton D."/>
            <person name="Farkas M."/>
            <person name="Bedics A."/>
            <person name="Toth E."/>
            <person name="Tancsics A."/>
            <person name="Boka K."/>
            <person name="Marati G."/>
            <person name="Kriszt B."/>
            <person name="Cserhati M."/>
        </authorList>
    </citation>
    <scope>NUCLEOTIDE SEQUENCE [LARGE SCALE GENOMIC DNA]</scope>
    <source>
        <strain evidence="1 2">JCM 18446</strain>
    </source>
</reference>
<evidence type="ECO:0000313" key="1">
    <source>
        <dbReference type="EMBL" id="MFB5759939.1"/>
    </source>
</evidence>
<protein>
    <submittedName>
        <fullName evidence="1">Uncharacterized protein</fullName>
    </submittedName>
</protein>
<gene>
    <name evidence="1" type="ORF">ACE5LO_05985</name>
</gene>
<dbReference type="RefSeq" id="WP_375519117.1">
    <property type="nucleotide sequence ID" value="NZ_JBHIRY010000004.1"/>
</dbReference>
<dbReference type="Proteomes" id="UP001580430">
    <property type="component" value="Unassembled WGS sequence"/>
</dbReference>
<sequence>MEVQAETELQPFSRRYHNEQACMEALVPSSLSAVYALAMTSNRSASP</sequence>
<name>A0ABV5BXD0_9BACL</name>
<dbReference type="EMBL" id="JBHIRY010000004">
    <property type="protein sequence ID" value="MFB5759939.1"/>
    <property type="molecule type" value="Genomic_DNA"/>
</dbReference>
<evidence type="ECO:0000313" key="2">
    <source>
        <dbReference type="Proteomes" id="UP001580430"/>
    </source>
</evidence>